<proteinExistence type="predicted"/>
<protein>
    <submittedName>
        <fullName evidence="1">Uncharacterized protein</fullName>
    </submittedName>
</protein>
<dbReference type="OrthoDB" id="5569250at2759"/>
<evidence type="ECO:0000313" key="2">
    <source>
        <dbReference type="Proteomes" id="UP000812287"/>
    </source>
</evidence>
<gene>
    <name evidence="1" type="ORF">BT62DRAFT_1008281</name>
</gene>
<dbReference type="GeneID" id="66099713"/>
<reference evidence="1" key="1">
    <citation type="submission" date="2020-11" db="EMBL/GenBank/DDBJ databases">
        <title>Adaptations for nitrogen fixation in a non-lichenized fungal sporocarp promotes dispersal by wood-feeding termites.</title>
        <authorList>
            <consortium name="DOE Joint Genome Institute"/>
            <person name="Koch R.A."/>
            <person name="Yoon G."/>
            <person name="Arayal U."/>
            <person name="Lail K."/>
            <person name="Amirebrahimi M."/>
            <person name="Labutti K."/>
            <person name="Lipzen A."/>
            <person name="Riley R."/>
            <person name="Barry K."/>
            <person name="Henrissat B."/>
            <person name="Grigoriev I.V."/>
            <person name="Herr J.R."/>
            <person name="Aime M.C."/>
        </authorList>
    </citation>
    <scope>NUCLEOTIDE SEQUENCE</scope>
    <source>
        <strain evidence="1">MCA 3950</strain>
    </source>
</reference>
<organism evidence="1 2">
    <name type="scientific">Guyanagaster necrorhizus</name>
    <dbReference type="NCBI Taxonomy" id="856835"/>
    <lineage>
        <taxon>Eukaryota</taxon>
        <taxon>Fungi</taxon>
        <taxon>Dikarya</taxon>
        <taxon>Basidiomycota</taxon>
        <taxon>Agaricomycotina</taxon>
        <taxon>Agaricomycetes</taxon>
        <taxon>Agaricomycetidae</taxon>
        <taxon>Agaricales</taxon>
        <taxon>Marasmiineae</taxon>
        <taxon>Physalacriaceae</taxon>
        <taxon>Guyanagaster</taxon>
    </lineage>
</organism>
<name>A0A9P7VMS6_9AGAR</name>
<dbReference type="EMBL" id="MU250541">
    <property type="protein sequence ID" value="KAG7444076.1"/>
    <property type="molecule type" value="Genomic_DNA"/>
</dbReference>
<comment type="caution">
    <text evidence="1">The sequence shown here is derived from an EMBL/GenBank/DDBJ whole genome shotgun (WGS) entry which is preliminary data.</text>
</comment>
<dbReference type="RefSeq" id="XP_043037576.1">
    <property type="nucleotide sequence ID" value="XM_043177426.1"/>
</dbReference>
<dbReference type="AlphaFoldDB" id="A0A9P7VMS6"/>
<dbReference type="Proteomes" id="UP000812287">
    <property type="component" value="Unassembled WGS sequence"/>
</dbReference>
<evidence type="ECO:0000313" key="1">
    <source>
        <dbReference type="EMBL" id="KAG7444076.1"/>
    </source>
</evidence>
<keyword evidence="2" id="KW-1185">Reference proteome</keyword>
<sequence>MSLMVRIFSACSWFHLELDVGLPLGMRELRDITASRLGERESSSTVWRTTIQVKKSHTLFTITVIVTILFHARPHAVSPSPIVGGDDESIPAPGVQSPANGNTLAAPAAADVGHISSVLKLVMYGINASTLCFGNHDRHGIGWAAAGCLKHNTVEKKRLKELPPVFRPRCSGVAACELVVSNLPRVMSRFFHPTAISTLTSKEKNRARDGRRRWKTLRNDYKDECRTKDETNLYHPHNGLCNRAIKDDSPSGPEIGFYRQDSQPVKGSNADLKPDANSSQNNIEDIKTAGPKNSTGWPQLLQWLEFKLSVTTLDNGQYATGVLTADKDSMGNPSRQKVYMLPRDPEGVGVVAGQKRKLSSAGFRTHSIGALIGGYSSSKAFL</sequence>
<accession>A0A9P7VMS6</accession>